<proteinExistence type="inferred from homology"/>
<dbReference type="Proteomes" id="UP001611251">
    <property type="component" value="Unassembled WGS sequence"/>
</dbReference>
<keyword evidence="2" id="KW-0520">NAD</keyword>
<protein>
    <submittedName>
        <fullName evidence="6">2-hydroxyacid dehydrogenase</fullName>
    </submittedName>
</protein>
<dbReference type="EMBL" id="JBGFSN010000008">
    <property type="protein sequence ID" value="MFH8135962.1"/>
    <property type="molecule type" value="Genomic_DNA"/>
</dbReference>
<accession>A0ABW7Q059</accession>
<reference evidence="6 7" key="1">
    <citation type="submission" date="2024-08" db="EMBL/GenBank/DDBJ databases">
        <title>Pantoea ronii - a newly identified human opportunistic pathogen.</title>
        <authorList>
            <person name="Keidar-Friedman D."/>
            <person name="Sorek N."/>
            <person name="Leshin-Carmel D."/>
            <person name="Tsur A."/>
            <person name="Amsalem M."/>
            <person name="Tolkach D."/>
            <person name="Brosh-Nissimov T."/>
        </authorList>
    </citation>
    <scope>NUCLEOTIDE SEQUENCE [LARGE SCALE GENOMIC DNA]</scope>
    <source>
        <strain evidence="6 7">AA23256</strain>
    </source>
</reference>
<organism evidence="6 7">
    <name type="scientific">Pantoea osteomyelitidis</name>
    <dbReference type="NCBI Taxonomy" id="3230026"/>
    <lineage>
        <taxon>Bacteria</taxon>
        <taxon>Pseudomonadati</taxon>
        <taxon>Pseudomonadota</taxon>
        <taxon>Gammaproteobacteria</taxon>
        <taxon>Enterobacterales</taxon>
        <taxon>Erwiniaceae</taxon>
        <taxon>Pantoea</taxon>
    </lineage>
</organism>
<evidence type="ECO:0000256" key="2">
    <source>
        <dbReference type="ARBA" id="ARBA00023027"/>
    </source>
</evidence>
<evidence type="ECO:0000313" key="6">
    <source>
        <dbReference type="EMBL" id="MFH8135962.1"/>
    </source>
</evidence>
<dbReference type="RefSeq" id="WP_397217287.1">
    <property type="nucleotide sequence ID" value="NZ_JBGFSN010000008.1"/>
</dbReference>
<dbReference type="InterPro" id="IPR006139">
    <property type="entry name" value="D-isomer_2_OHA_DH_cat_dom"/>
</dbReference>
<evidence type="ECO:0000313" key="7">
    <source>
        <dbReference type="Proteomes" id="UP001611251"/>
    </source>
</evidence>
<sequence>MALKQFNVLIKGPQLPQRLLDNVEAQFTAFRLWEAADDAAYLQEIGPQIDALLTSGNPVMGASVDLINRLPNLKIICSNGVGYDSIDIKAASARGVIVTNTPGVLNACVADLGMALLLDVARRVSESDRYARAGKWLSHGRFPAGCKIGGKVCGIVGLGSIGLDLARRARAFDMDIHFYNPHSRPDVPYTRHETLKSLAQQADFLVLTLPGGASTRHLIDAEILQALGPKGFLINIARGSVVDEQALIQALESGQIAGAALDVFEHEPAVPQALQKRNNVVITPHIASSTEETMRAMADLVFENLLAFAQGEPVLTRVV</sequence>
<comment type="caution">
    <text evidence="6">The sequence shown here is derived from an EMBL/GenBank/DDBJ whole genome shotgun (WGS) entry which is preliminary data.</text>
</comment>
<dbReference type="PANTHER" id="PTHR10996:SF178">
    <property type="entry name" value="2-HYDROXYACID DEHYDROGENASE YGL185C-RELATED"/>
    <property type="match status" value="1"/>
</dbReference>
<evidence type="ECO:0000256" key="3">
    <source>
        <dbReference type="RuleBase" id="RU003719"/>
    </source>
</evidence>
<comment type="similarity">
    <text evidence="3">Belongs to the D-isomer specific 2-hydroxyacid dehydrogenase family.</text>
</comment>
<dbReference type="InterPro" id="IPR036291">
    <property type="entry name" value="NAD(P)-bd_dom_sf"/>
</dbReference>
<keyword evidence="7" id="KW-1185">Reference proteome</keyword>
<keyword evidence="1 3" id="KW-0560">Oxidoreductase</keyword>
<dbReference type="Gene3D" id="3.40.50.720">
    <property type="entry name" value="NAD(P)-binding Rossmann-like Domain"/>
    <property type="match status" value="2"/>
</dbReference>
<dbReference type="SUPFAM" id="SSF51735">
    <property type="entry name" value="NAD(P)-binding Rossmann-fold domains"/>
    <property type="match status" value="1"/>
</dbReference>
<feature type="domain" description="D-isomer specific 2-hydroxyacid dehydrogenase NAD-binding" evidence="5">
    <location>
        <begin position="114"/>
        <end position="287"/>
    </location>
</feature>
<name>A0ABW7Q059_9GAMM</name>
<feature type="domain" description="D-isomer specific 2-hydroxyacid dehydrogenase catalytic" evidence="4">
    <location>
        <begin position="27"/>
        <end position="318"/>
    </location>
</feature>
<dbReference type="Pfam" id="PF02826">
    <property type="entry name" value="2-Hacid_dh_C"/>
    <property type="match status" value="1"/>
</dbReference>
<evidence type="ECO:0000259" key="4">
    <source>
        <dbReference type="Pfam" id="PF00389"/>
    </source>
</evidence>
<dbReference type="PANTHER" id="PTHR10996">
    <property type="entry name" value="2-HYDROXYACID DEHYDROGENASE-RELATED"/>
    <property type="match status" value="1"/>
</dbReference>
<dbReference type="SUPFAM" id="SSF52283">
    <property type="entry name" value="Formate/glycerate dehydrogenase catalytic domain-like"/>
    <property type="match status" value="1"/>
</dbReference>
<dbReference type="CDD" id="cd12156">
    <property type="entry name" value="HPPR"/>
    <property type="match status" value="1"/>
</dbReference>
<evidence type="ECO:0000256" key="1">
    <source>
        <dbReference type="ARBA" id="ARBA00023002"/>
    </source>
</evidence>
<dbReference type="InterPro" id="IPR050223">
    <property type="entry name" value="D-isomer_2-hydroxyacid_DH"/>
</dbReference>
<gene>
    <name evidence="6" type="ORF">ABU178_17550</name>
</gene>
<dbReference type="Pfam" id="PF00389">
    <property type="entry name" value="2-Hacid_dh"/>
    <property type="match status" value="1"/>
</dbReference>
<dbReference type="InterPro" id="IPR006140">
    <property type="entry name" value="D-isomer_DH_NAD-bd"/>
</dbReference>
<evidence type="ECO:0000259" key="5">
    <source>
        <dbReference type="Pfam" id="PF02826"/>
    </source>
</evidence>